<dbReference type="HAMAP" id="MF_00160">
    <property type="entry name" value="SerC_aminotrans_5"/>
    <property type="match status" value="1"/>
</dbReference>
<dbReference type="InterPro" id="IPR015421">
    <property type="entry name" value="PyrdxlP-dep_Trfase_major"/>
</dbReference>
<gene>
    <name evidence="12 15" type="primary">serC</name>
    <name evidence="15" type="ORF">ENS31_14160</name>
</gene>
<dbReference type="CDD" id="cd00611">
    <property type="entry name" value="PSAT_like"/>
    <property type="match status" value="1"/>
</dbReference>
<evidence type="ECO:0000313" key="15">
    <source>
        <dbReference type="EMBL" id="HFI92659.1"/>
    </source>
</evidence>
<evidence type="ECO:0000256" key="5">
    <source>
        <dbReference type="ARBA" id="ARBA00022605"/>
    </source>
</evidence>
<comment type="caution">
    <text evidence="15">The sequence shown here is derived from an EMBL/GenBank/DDBJ whole genome shotgun (WGS) entry which is preliminary data.</text>
</comment>
<dbReference type="InterPro" id="IPR000192">
    <property type="entry name" value="Aminotrans_V_dom"/>
</dbReference>
<dbReference type="GO" id="GO:0030170">
    <property type="term" value="F:pyridoxal phosphate binding"/>
    <property type="evidence" value="ECO:0007669"/>
    <property type="project" value="UniProtKB-UniRule"/>
</dbReference>
<dbReference type="FunFam" id="3.40.640.10:FF:000010">
    <property type="entry name" value="Phosphoserine aminotransferase"/>
    <property type="match status" value="1"/>
</dbReference>
<evidence type="ECO:0000256" key="12">
    <source>
        <dbReference type="HAMAP-Rule" id="MF_00160"/>
    </source>
</evidence>
<reference evidence="15" key="1">
    <citation type="journal article" date="2020" name="mSystems">
        <title>Genome- and Community-Level Interaction Insights into Carbon Utilization and Element Cycling Functions of Hydrothermarchaeota in Hydrothermal Sediment.</title>
        <authorList>
            <person name="Zhou Z."/>
            <person name="Liu Y."/>
            <person name="Xu W."/>
            <person name="Pan J."/>
            <person name="Luo Z.H."/>
            <person name="Li M."/>
        </authorList>
    </citation>
    <scope>NUCLEOTIDE SEQUENCE [LARGE SCALE GENOMIC DNA]</scope>
    <source>
        <strain evidence="15">SpSt-479</strain>
    </source>
</reference>
<organism evidence="15">
    <name type="scientific">Ignavibacterium album</name>
    <dbReference type="NCBI Taxonomy" id="591197"/>
    <lineage>
        <taxon>Bacteria</taxon>
        <taxon>Pseudomonadati</taxon>
        <taxon>Ignavibacteriota</taxon>
        <taxon>Ignavibacteria</taxon>
        <taxon>Ignavibacteriales</taxon>
        <taxon>Ignavibacteriaceae</taxon>
        <taxon>Ignavibacterium</taxon>
    </lineage>
</organism>
<comment type="similarity">
    <text evidence="3 12">Belongs to the class-V pyridoxal-phosphate-dependent aminotransferase family. SerC subfamily.</text>
</comment>
<dbReference type="FunFam" id="3.90.1150.10:FF:000006">
    <property type="entry name" value="Phosphoserine aminotransferase"/>
    <property type="match status" value="1"/>
</dbReference>
<dbReference type="GO" id="GO:0008615">
    <property type="term" value="P:pyridoxine biosynthetic process"/>
    <property type="evidence" value="ECO:0007669"/>
    <property type="project" value="UniProtKB-UniRule"/>
</dbReference>
<dbReference type="PANTHER" id="PTHR43247">
    <property type="entry name" value="PHOSPHOSERINE AMINOTRANSFERASE"/>
    <property type="match status" value="1"/>
</dbReference>
<keyword evidence="7 12" id="KW-0663">Pyridoxal phosphate</keyword>
<dbReference type="NCBIfam" id="NF003764">
    <property type="entry name" value="PRK05355.1"/>
    <property type="match status" value="1"/>
</dbReference>
<evidence type="ECO:0000259" key="14">
    <source>
        <dbReference type="Pfam" id="PF00266"/>
    </source>
</evidence>
<feature type="binding site" evidence="12">
    <location>
        <begin position="238"/>
        <end position="239"/>
    </location>
    <ligand>
        <name>pyridoxal 5'-phosphate</name>
        <dbReference type="ChEBI" id="CHEBI:597326"/>
    </ligand>
</feature>
<evidence type="ECO:0000256" key="2">
    <source>
        <dbReference type="ARBA" id="ARBA00005099"/>
    </source>
</evidence>
<feature type="binding site" evidence="12">
    <location>
        <position position="103"/>
    </location>
    <ligand>
        <name>pyridoxal 5'-phosphate</name>
        <dbReference type="ChEBI" id="CHEBI:597326"/>
    </ligand>
</feature>
<evidence type="ECO:0000256" key="13">
    <source>
        <dbReference type="RuleBase" id="RU004505"/>
    </source>
</evidence>
<comment type="catalytic activity">
    <reaction evidence="11 12 13">
        <text>O-phospho-L-serine + 2-oxoglutarate = 3-phosphooxypyruvate + L-glutamate</text>
        <dbReference type="Rhea" id="RHEA:14329"/>
        <dbReference type="ChEBI" id="CHEBI:16810"/>
        <dbReference type="ChEBI" id="CHEBI:18110"/>
        <dbReference type="ChEBI" id="CHEBI:29985"/>
        <dbReference type="ChEBI" id="CHEBI:57524"/>
        <dbReference type="EC" id="2.6.1.52"/>
    </reaction>
</comment>
<evidence type="ECO:0000256" key="7">
    <source>
        <dbReference type="ARBA" id="ARBA00022898"/>
    </source>
</evidence>
<name>A0A7V3E8V5_9BACT</name>
<feature type="binding site" evidence="12">
    <location>
        <position position="196"/>
    </location>
    <ligand>
        <name>pyridoxal 5'-phosphate</name>
        <dbReference type="ChEBI" id="CHEBI:597326"/>
    </ligand>
</feature>
<dbReference type="InterPro" id="IPR020578">
    <property type="entry name" value="Aminotrans_V_PyrdxlP_BS"/>
</dbReference>
<evidence type="ECO:0000256" key="8">
    <source>
        <dbReference type="ARBA" id="ARBA00023096"/>
    </source>
</evidence>
<dbReference type="InterPro" id="IPR022278">
    <property type="entry name" value="Pser_aminoTfrase"/>
</dbReference>
<dbReference type="PROSITE" id="PS00595">
    <property type="entry name" value="AA_TRANSFER_CLASS_5"/>
    <property type="match status" value="1"/>
</dbReference>
<evidence type="ECO:0000256" key="3">
    <source>
        <dbReference type="ARBA" id="ARBA00006904"/>
    </source>
</evidence>
<dbReference type="AlphaFoldDB" id="A0A7V3E8V5"/>
<feature type="binding site" evidence="12">
    <location>
        <position position="153"/>
    </location>
    <ligand>
        <name>pyridoxal 5'-phosphate</name>
        <dbReference type="ChEBI" id="CHEBI:597326"/>
    </ligand>
</feature>
<keyword evidence="6 12" id="KW-0808">Transferase</keyword>
<comment type="subcellular location">
    <subcellularLocation>
        <location evidence="12">Cytoplasm</location>
    </subcellularLocation>
</comment>
<feature type="binding site" evidence="12">
    <location>
        <position position="173"/>
    </location>
    <ligand>
        <name>pyridoxal 5'-phosphate</name>
        <dbReference type="ChEBI" id="CHEBI:597326"/>
    </ligand>
</feature>
<comment type="subunit">
    <text evidence="12">Homodimer.</text>
</comment>
<feature type="binding site" evidence="12">
    <location>
        <position position="43"/>
    </location>
    <ligand>
        <name>L-glutamate</name>
        <dbReference type="ChEBI" id="CHEBI:29985"/>
    </ligand>
</feature>
<dbReference type="GO" id="GO:0004648">
    <property type="term" value="F:O-phospho-L-serine:2-oxoglutarate aminotransferase activity"/>
    <property type="evidence" value="ECO:0007669"/>
    <property type="project" value="UniProtKB-UniRule"/>
</dbReference>
<feature type="modified residue" description="N6-(pyridoxal phosphate)lysine" evidence="12">
    <location>
        <position position="197"/>
    </location>
</feature>
<dbReference type="UniPathway" id="UPA00244">
    <property type="reaction ID" value="UER00311"/>
</dbReference>
<dbReference type="PIRSF" id="PIRSF000525">
    <property type="entry name" value="SerC"/>
    <property type="match status" value="1"/>
</dbReference>
<comment type="pathway">
    <text evidence="1 12">Cofactor biosynthesis; pyridoxine 5'-phosphate biosynthesis; pyridoxine 5'-phosphate from D-erythrose 4-phosphate: step 3/5.</text>
</comment>
<keyword evidence="8 12" id="KW-0664">Pyridoxine biosynthesis</keyword>
<accession>A0A7V3E8V5</accession>
<keyword evidence="5 12" id="KW-0028">Amino-acid biosynthesis</keyword>
<evidence type="ECO:0000256" key="6">
    <source>
        <dbReference type="ARBA" id="ARBA00022679"/>
    </source>
</evidence>
<evidence type="ECO:0000256" key="9">
    <source>
        <dbReference type="ARBA" id="ARBA00023299"/>
    </source>
</evidence>
<comment type="caution">
    <text evidence="12">Lacks conserved residue(s) required for the propagation of feature annotation.</text>
</comment>
<evidence type="ECO:0000256" key="1">
    <source>
        <dbReference type="ARBA" id="ARBA00004915"/>
    </source>
</evidence>
<dbReference type="Pfam" id="PF00266">
    <property type="entry name" value="Aminotran_5"/>
    <property type="match status" value="1"/>
</dbReference>
<evidence type="ECO:0000256" key="11">
    <source>
        <dbReference type="ARBA" id="ARBA00049007"/>
    </source>
</evidence>
<dbReference type="UniPathway" id="UPA00135">
    <property type="reaction ID" value="UER00197"/>
</dbReference>
<dbReference type="PANTHER" id="PTHR43247:SF1">
    <property type="entry name" value="PHOSPHOSERINE AMINOTRANSFERASE"/>
    <property type="match status" value="1"/>
</dbReference>
<dbReference type="Gene3D" id="3.40.640.10">
    <property type="entry name" value="Type I PLP-dependent aspartate aminotransferase-like (Major domain)"/>
    <property type="match status" value="1"/>
</dbReference>
<evidence type="ECO:0000256" key="10">
    <source>
        <dbReference type="ARBA" id="ARBA00047630"/>
    </source>
</evidence>
<dbReference type="EC" id="2.6.1.52" evidence="12"/>
<comment type="function">
    <text evidence="12">Catalyzes the reversible conversion of 3-phosphohydroxypyruvate to phosphoserine and of 3-hydroxy-2-oxo-4-phosphonooxybutanoate to phosphohydroxythreonine.</text>
</comment>
<comment type="pathway">
    <text evidence="2 12 13">Amino-acid biosynthesis; L-serine biosynthesis; L-serine from 3-phospho-D-glycerate: step 2/3.</text>
</comment>
<comment type="catalytic activity">
    <reaction evidence="10 12">
        <text>4-(phosphooxy)-L-threonine + 2-oxoglutarate = (R)-3-hydroxy-2-oxo-4-phosphooxybutanoate + L-glutamate</text>
        <dbReference type="Rhea" id="RHEA:16573"/>
        <dbReference type="ChEBI" id="CHEBI:16810"/>
        <dbReference type="ChEBI" id="CHEBI:29985"/>
        <dbReference type="ChEBI" id="CHEBI:58452"/>
        <dbReference type="ChEBI" id="CHEBI:58538"/>
        <dbReference type="EC" id="2.6.1.52"/>
    </reaction>
</comment>
<dbReference type="Gene3D" id="3.90.1150.10">
    <property type="entry name" value="Aspartate Aminotransferase, domain 1"/>
    <property type="match status" value="1"/>
</dbReference>
<feature type="domain" description="Aminotransferase class V" evidence="14">
    <location>
        <begin position="5"/>
        <end position="350"/>
    </location>
</feature>
<dbReference type="NCBIfam" id="TIGR01364">
    <property type="entry name" value="serC_1"/>
    <property type="match status" value="1"/>
</dbReference>
<protein>
    <recommendedName>
        <fullName evidence="12">Phosphoserine aminotransferase</fullName>
        <ecNumber evidence="12">2.6.1.52</ecNumber>
    </recommendedName>
    <alternativeName>
        <fullName evidence="12">Phosphohydroxythreonine aminotransferase</fullName>
        <shortName evidence="12">PSAT</shortName>
    </alternativeName>
</protein>
<evidence type="ECO:0000256" key="4">
    <source>
        <dbReference type="ARBA" id="ARBA00022576"/>
    </source>
</evidence>
<keyword evidence="12" id="KW-0963">Cytoplasm</keyword>
<dbReference type="GO" id="GO:0005737">
    <property type="term" value="C:cytoplasm"/>
    <property type="evidence" value="ECO:0007669"/>
    <property type="project" value="UniProtKB-SubCell"/>
</dbReference>
<comment type="cofactor">
    <cofactor evidence="12">
        <name>pyridoxal 5'-phosphate</name>
        <dbReference type="ChEBI" id="CHEBI:597326"/>
    </cofactor>
    <text evidence="12">Binds 1 pyridoxal phosphate per subunit.</text>
</comment>
<dbReference type="GO" id="GO:0006564">
    <property type="term" value="P:L-serine biosynthetic process"/>
    <property type="evidence" value="ECO:0007669"/>
    <property type="project" value="UniProtKB-UniRule"/>
</dbReference>
<sequence>MENRIYNFSAGPAVLPEEVLLEAQKDLFALPGVGMSILEISHRSKTYDAIHQEAKEGLKKLLNIPDDYAILFLQGGASLQFSMVPLNLMPPKNKADYIIHGSWGKKALKEAKRVGTINIAANMESEKYKRVPKQEELNLDPEAAYVHFTSNETIEGVEWHKEPEVGNVPLVCDASSDILSKPIDVRKYGLIYAGAQKNMGPSGVTLVIIRKDLLERSQDSLHTMLNYKIHAENDSLYNTPNTFGIYIIKLVTKWLLGLGGLEEMYKINKKKAQLLYDCIDQSGGFYKGHAEKDSRSIMNVTFNLATPELEKKLIDEATKAGFDGLKGHRSVGGLRASIYNAFPLKGVEELVVFMKDFQKRNG</sequence>
<dbReference type="SUPFAM" id="SSF53383">
    <property type="entry name" value="PLP-dependent transferases"/>
    <property type="match status" value="1"/>
</dbReference>
<dbReference type="InterPro" id="IPR015422">
    <property type="entry name" value="PyrdxlP-dep_Trfase_small"/>
</dbReference>
<keyword evidence="4 12" id="KW-0032">Aminotransferase</keyword>
<proteinExistence type="inferred from homology"/>
<dbReference type="EMBL" id="DSUJ01000011">
    <property type="protein sequence ID" value="HFI92659.1"/>
    <property type="molecule type" value="Genomic_DNA"/>
</dbReference>
<keyword evidence="9 12" id="KW-0718">Serine biosynthesis</keyword>
<dbReference type="InterPro" id="IPR015424">
    <property type="entry name" value="PyrdxlP-dep_Trfase"/>
</dbReference>
<feature type="binding site" evidence="12">
    <location>
        <begin position="77"/>
        <end position="78"/>
    </location>
    <ligand>
        <name>pyridoxal 5'-phosphate</name>
        <dbReference type="ChEBI" id="CHEBI:597326"/>
    </ligand>
</feature>